<accession>A0AAV7IEJ4</accession>
<name>A0AAV7IEJ4_COTGL</name>
<keyword evidence="2" id="KW-1185">Reference proteome</keyword>
<organism evidence="1 2">
    <name type="scientific">Cotesia glomerata</name>
    <name type="common">Lepidopteran parasitic wasp</name>
    <name type="synonym">Apanteles glomeratus</name>
    <dbReference type="NCBI Taxonomy" id="32391"/>
    <lineage>
        <taxon>Eukaryota</taxon>
        <taxon>Metazoa</taxon>
        <taxon>Ecdysozoa</taxon>
        <taxon>Arthropoda</taxon>
        <taxon>Hexapoda</taxon>
        <taxon>Insecta</taxon>
        <taxon>Pterygota</taxon>
        <taxon>Neoptera</taxon>
        <taxon>Endopterygota</taxon>
        <taxon>Hymenoptera</taxon>
        <taxon>Apocrita</taxon>
        <taxon>Ichneumonoidea</taxon>
        <taxon>Braconidae</taxon>
        <taxon>Microgastrinae</taxon>
        <taxon>Cotesia</taxon>
    </lineage>
</organism>
<evidence type="ECO:0000313" key="2">
    <source>
        <dbReference type="Proteomes" id="UP000826195"/>
    </source>
</evidence>
<gene>
    <name evidence="1" type="ORF">KQX54_010172</name>
</gene>
<dbReference type="EMBL" id="JAHXZJ010001864">
    <property type="protein sequence ID" value="KAH0549533.1"/>
    <property type="molecule type" value="Genomic_DNA"/>
</dbReference>
<evidence type="ECO:0000313" key="1">
    <source>
        <dbReference type="EMBL" id="KAH0549533.1"/>
    </source>
</evidence>
<protein>
    <submittedName>
        <fullName evidence="1">Uncharacterized protein</fullName>
    </submittedName>
</protein>
<dbReference type="Proteomes" id="UP000826195">
    <property type="component" value="Unassembled WGS sequence"/>
</dbReference>
<reference evidence="1 2" key="1">
    <citation type="journal article" date="2021" name="J. Hered.">
        <title>A chromosome-level genome assembly of the parasitoid wasp, Cotesia glomerata (Hymenoptera: Braconidae).</title>
        <authorList>
            <person name="Pinto B.J."/>
            <person name="Weis J.J."/>
            <person name="Gamble T."/>
            <person name="Ode P.J."/>
            <person name="Paul R."/>
            <person name="Zaspel J.M."/>
        </authorList>
    </citation>
    <scope>NUCLEOTIDE SEQUENCE [LARGE SCALE GENOMIC DNA]</scope>
    <source>
        <strain evidence="1">CgM1</strain>
    </source>
</reference>
<proteinExistence type="predicted"/>
<sequence length="78" mass="8727">MTWRLVVYQDPSLLKDDHHHPRNHTAAAYSKNALFIKYSSGNLTLEPSLSTCEKHLSWPSSGGLETTGLAKRDAQLSF</sequence>
<comment type="caution">
    <text evidence="1">The sequence shown here is derived from an EMBL/GenBank/DDBJ whole genome shotgun (WGS) entry which is preliminary data.</text>
</comment>
<dbReference type="AlphaFoldDB" id="A0AAV7IEJ4"/>